<evidence type="ECO:0000313" key="1">
    <source>
        <dbReference type="EMBL" id="CAA9290787.1"/>
    </source>
</evidence>
<accession>A0A6J4JYS9</accession>
<protein>
    <submittedName>
        <fullName evidence="1">Uncharacterized protein</fullName>
    </submittedName>
</protein>
<proteinExistence type="predicted"/>
<gene>
    <name evidence="1" type="ORF">AVDCRST_MAG95-3983</name>
</gene>
<dbReference type="AlphaFoldDB" id="A0A6J4JYS9"/>
<feature type="non-terminal residue" evidence="1">
    <location>
        <position position="1"/>
    </location>
</feature>
<dbReference type="EMBL" id="CADCTJ010001256">
    <property type="protein sequence ID" value="CAA9290787.1"/>
    <property type="molecule type" value="Genomic_DNA"/>
</dbReference>
<reference evidence="1" key="1">
    <citation type="submission" date="2020-02" db="EMBL/GenBank/DDBJ databases">
        <authorList>
            <person name="Meier V. D."/>
        </authorList>
    </citation>
    <scope>NUCLEOTIDE SEQUENCE</scope>
    <source>
        <strain evidence="1">AVDCRST_MAG95</strain>
    </source>
</reference>
<sequence>NRTITARLNGSKVGYRIIHPKRIKKRIANSKYSLINLMARKQGYSALAFEKAGERAF</sequence>
<name>A0A6J4JYS9_9BACT</name>
<organism evidence="1">
    <name type="scientific">uncultured Adhaeribacter sp</name>
    <dbReference type="NCBI Taxonomy" id="448109"/>
    <lineage>
        <taxon>Bacteria</taxon>
        <taxon>Pseudomonadati</taxon>
        <taxon>Bacteroidota</taxon>
        <taxon>Cytophagia</taxon>
        <taxon>Cytophagales</taxon>
        <taxon>Hymenobacteraceae</taxon>
        <taxon>Adhaeribacter</taxon>
        <taxon>environmental samples</taxon>
    </lineage>
</organism>